<feature type="transmembrane region" description="Helical" evidence="1">
    <location>
        <begin position="131"/>
        <end position="153"/>
    </location>
</feature>
<evidence type="ECO:0000256" key="2">
    <source>
        <dbReference type="SAM" id="SignalP"/>
    </source>
</evidence>
<accession>Q4DH25</accession>
<dbReference type="AlphaFoldDB" id="Q4DH25"/>
<dbReference type="PaxDb" id="353153-Q4DH25"/>
<keyword evidence="1" id="KW-0812">Transmembrane</keyword>
<comment type="caution">
    <text evidence="3">The sequence shown here is derived from an EMBL/GenBank/DDBJ whole genome shotgun (WGS) entry which is preliminary data.</text>
</comment>
<feature type="chain" id="PRO_5004237070" evidence="2">
    <location>
        <begin position="18"/>
        <end position="172"/>
    </location>
</feature>
<reference evidence="3 4" key="1">
    <citation type="journal article" date="2005" name="Science">
        <title>The genome sequence of Trypanosoma cruzi, etiologic agent of Chagas disease.</title>
        <authorList>
            <person name="El-Sayed N.M."/>
            <person name="Myler P.J."/>
            <person name="Bartholomeu D.C."/>
            <person name="Nilsson D."/>
            <person name="Aggarwal G."/>
            <person name="Tran A.N."/>
            <person name="Ghedin E."/>
            <person name="Worthey E.A."/>
            <person name="Delcher A.L."/>
            <person name="Blandin G."/>
            <person name="Westenberger S.J."/>
            <person name="Caler E."/>
            <person name="Cerqueira G.C."/>
            <person name="Branche C."/>
            <person name="Haas B."/>
            <person name="Anupama A."/>
            <person name="Arner E."/>
            <person name="Aslund L."/>
            <person name="Attipoe P."/>
            <person name="Bontempi E."/>
            <person name="Bringaud F."/>
            <person name="Burton P."/>
            <person name="Cadag E."/>
            <person name="Campbell D.A."/>
            <person name="Carrington M."/>
            <person name="Crabtree J."/>
            <person name="Darban H."/>
            <person name="da Silveira J.F."/>
            <person name="de Jong P."/>
            <person name="Edwards K."/>
            <person name="Englund P.T."/>
            <person name="Fazelina G."/>
            <person name="Feldblyum T."/>
            <person name="Ferella M."/>
            <person name="Frasch A.C."/>
            <person name="Gull K."/>
            <person name="Horn D."/>
            <person name="Hou L."/>
            <person name="Huang Y."/>
            <person name="Kindlund E."/>
            <person name="Klingbeil M."/>
            <person name="Kluge S."/>
            <person name="Koo H."/>
            <person name="Lacerda D."/>
            <person name="Levin M.J."/>
            <person name="Lorenzi H."/>
            <person name="Louie T."/>
            <person name="Machado C.R."/>
            <person name="McCulloch R."/>
            <person name="McKenna A."/>
            <person name="Mizuno Y."/>
            <person name="Mottram J.C."/>
            <person name="Nelson S."/>
            <person name="Ochaya S."/>
            <person name="Osoegawa K."/>
            <person name="Pai G."/>
            <person name="Parsons M."/>
            <person name="Pentony M."/>
            <person name="Pettersson U."/>
            <person name="Pop M."/>
            <person name="Ramirez J.L."/>
            <person name="Rinta J."/>
            <person name="Robertson L."/>
            <person name="Salzberg S.L."/>
            <person name="Sanchez D.O."/>
            <person name="Seyler A."/>
            <person name="Sharma R."/>
            <person name="Shetty J."/>
            <person name="Simpson A.J."/>
            <person name="Sisk E."/>
            <person name="Tammi M.T."/>
            <person name="Tarleton R."/>
            <person name="Teixeira S."/>
            <person name="Van Aken S."/>
            <person name="Vogt C."/>
            <person name="Ward P.N."/>
            <person name="Wickstead B."/>
            <person name="Wortman J."/>
            <person name="White O."/>
            <person name="Fraser C.M."/>
            <person name="Stuart K.D."/>
            <person name="Andersson B."/>
        </authorList>
    </citation>
    <scope>NUCLEOTIDE SEQUENCE [LARGE SCALE GENOMIC DNA]</scope>
    <source>
        <strain evidence="3 4">CL Brener</strain>
    </source>
</reference>
<evidence type="ECO:0000313" key="3">
    <source>
        <dbReference type="EMBL" id="EAN91827.1"/>
    </source>
</evidence>
<keyword evidence="1" id="KW-0472">Membrane</keyword>
<feature type="signal peptide" evidence="2">
    <location>
        <begin position="1"/>
        <end position="17"/>
    </location>
</feature>
<dbReference type="RefSeq" id="XP_813678.1">
    <property type="nucleotide sequence ID" value="XM_808585.1"/>
</dbReference>
<protein>
    <submittedName>
        <fullName evidence="3">Uncharacterized protein</fullName>
    </submittedName>
</protein>
<keyword evidence="2" id="KW-0732">Signal</keyword>
<proteinExistence type="predicted"/>
<keyword evidence="4" id="KW-1185">Reference proteome</keyword>
<keyword evidence="1" id="KW-1133">Transmembrane helix</keyword>
<gene>
    <name evidence="3" type="ORF">Tc00.1047053507821.20</name>
</gene>
<sequence>MSLSGLLVVVSVMHLRCTFLCVSPHTLPPLFYLFALCCCRHTQPHTHKMHIAVDLNAPFVVHAGSCVWRLLSSSVAMRRGRERERTPSLISCGCDAPRVAALSWAPCPIEGGMAGNFVAASWMDEGALARVAVVVGACSVCVLLLGVLEMYLVMRMRWLCRWMCRVLRVTAA</sequence>
<name>Q4DH25_TRYCC</name>
<dbReference type="InParanoid" id="Q4DH25"/>
<dbReference type="VEuPathDB" id="TriTrypDB:TcCLB.507821.20"/>
<evidence type="ECO:0000313" key="4">
    <source>
        <dbReference type="Proteomes" id="UP000002296"/>
    </source>
</evidence>
<organism evidence="3 4">
    <name type="scientific">Trypanosoma cruzi (strain CL Brener)</name>
    <dbReference type="NCBI Taxonomy" id="353153"/>
    <lineage>
        <taxon>Eukaryota</taxon>
        <taxon>Discoba</taxon>
        <taxon>Euglenozoa</taxon>
        <taxon>Kinetoplastea</taxon>
        <taxon>Metakinetoplastina</taxon>
        <taxon>Trypanosomatida</taxon>
        <taxon>Trypanosomatidae</taxon>
        <taxon>Trypanosoma</taxon>
        <taxon>Schizotrypanum</taxon>
    </lineage>
</organism>
<dbReference type="KEGG" id="tcr:507821.20"/>
<dbReference type="GeneID" id="3545105"/>
<dbReference type="EMBL" id="AAHK01000487">
    <property type="protein sequence ID" value="EAN91827.1"/>
    <property type="molecule type" value="Genomic_DNA"/>
</dbReference>
<evidence type="ECO:0000256" key="1">
    <source>
        <dbReference type="SAM" id="Phobius"/>
    </source>
</evidence>
<dbReference type="Proteomes" id="UP000002296">
    <property type="component" value="Unassembled WGS sequence"/>
</dbReference>